<evidence type="ECO:0000313" key="3">
    <source>
        <dbReference type="Proteomes" id="UP001630127"/>
    </source>
</evidence>
<evidence type="ECO:0000259" key="1">
    <source>
        <dbReference type="Pfam" id="PF13456"/>
    </source>
</evidence>
<name>A0ABD2Y2D0_9GENT</name>
<dbReference type="AlphaFoldDB" id="A0ABD2Y2D0"/>
<dbReference type="Proteomes" id="UP001630127">
    <property type="component" value="Unassembled WGS sequence"/>
</dbReference>
<reference evidence="2 3" key="1">
    <citation type="submission" date="2024-11" db="EMBL/GenBank/DDBJ databases">
        <title>A near-complete genome assembly of Cinchona calisaya.</title>
        <authorList>
            <person name="Lian D.C."/>
            <person name="Zhao X.W."/>
            <person name="Wei L."/>
        </authorList>
    </citation>
    <scope>NUCLEOTIDE SEQUENCE [LARGE SCALE GENOMIC DNA]</scope>
    <source>
        <tissue evidence="2">Nenye</tissue>
    </source>
</reference>
<dbReference type="EMBL" id="JBJUIK010000016">
    <property type="protein sequence ID" value="KAL3499982.1"/>
    <property type="molecule type" value="Genomic_DNA"/>
</dbReference>
<dbReference type="InterPro" id="IPR036397">
    <property type="entry name" value="RNaseH_sf"/>
</dbReference>
<accession>A0ABD2Y2D0</accession>
<dbReference type="Gene3D" id="3.30.420.10">
    <property type="entry name" value="Ribonuclease H-like superfamily/Ribonuclease H"/>
    <property type="match status" value="1"/>
</dbReference>
<dbReference type="Pfam" id="PF13456">
    <property type="entry name" value="RVT_3"/>
    <property type="match status" value="1"/>
</dbReference>
<proteinExistence type="predicted"/>
<dbReference type="InterPro" id="IPR002156">
    <property type="entry name" value="RNaseH_domain"/>
</dbReference>
<organism evidence="2 3">
    <name type="scientific">Cinchona calisaya</name>
    <dbReference type="NCBI Taxonomy" id="153742"/>
    <lineage>
        <taxon>Eukaryota</taxon>
        <taxon>Viridiplantae</taxon>
        <taxon>Streptophyta</taxon>
        <taxon>Embryophyta</taxon>
        <taxon>Tracheophyta</taxon>
        <taxon>Spermatophyta</taxon>
        <taxon>Magnoliopsida</taxon>
        <taxon>eudicotyledons</taxon>
        <taxon>Gunneridae</taxon>
        <taxon>Pentapetalae</taxon>
        <taxon>asterids</taxon>
        <taxon>lamiids</taxon>
        <taxon>Gentianales</taxon>
        <taxon>Rubiaceae</taxon>
        <taxon>Cinchonoideae</taxon>
        <taxon>Cinchoneae</taxon>
        <taxon>Cinchona</taxon>
    </lineage>
</organism>
<feature type="domain" description="RNase H type-1" evidence="1">
    <location>
        <begin position="8"/>
        <end position="94"/>
    </location>
</feature>
<keyword evidence="3" id="KW-1185">Reference proteome</keyword>
<evidence type="ECO:0000313" key="2">
    <source>
        <dbReference type="EMBL" id="KAL3499982.1"/>
    </source>
</evidence>
<protein>
    <recommendedName>
        <fullName evidence="1">RNase H type-1 domain-containing protein</fullName>
    </recommendedName>
</protein>
<sequence length="94" mass="10073">MAGIAENVYGVVNPEAAELIAARRALEFGAELQLSGFELDGDARNVISALTAQEENLSVMGPLLEDSRLWIEAGQVRNIAWVGRDGNQLADSFA</sequence>
<gene>
    <name evidence="2" type="ORF">ACH5RR_039075</name>
</gene>
<comment type="caution">
    <text evidence="2">The sequence shown here is derived from an EMBL/GenBank/DDBJ whole genome shotgun (WGS) entry which is preliminary data.</text>
</comment>